<dbReference type="InterPro" id="IPR000642">
    <property type="entry name" value="Peptidase_M41"/>
</dbReference>
<dbReference type="Gene3D" id="1.20.58.760">
    <property type="entry name" value="Peptidase M41"/>
    <property type="match status" value="1"/>
</dbReference>
<evidence type="ECO:0000256" key="1">
    <source>
        <dbReference type="RuleBase" id="RU003651"/>
    </source>
</evidence>
<evidence type="ECO:0000313" key="3">
    <source>
        <dbReference type="EMBL" id="ROR40196.1"/>
    </source>
</evidence>
<organism evidence="3 4">
    <name type="scientific">Caminibacter pacificus</name>
    <dbReference type="NCBI Taxonomy" id="1424653"/>
    <lineage>
        <taxon>Bacteria</taxon>
        <taxon>Pseudomonadati</taxon>
        <taxon>Campylobacterota</taxon>
        <taxon>Epsilonproteobacteria</taxon>
        <taxon>Nautiliales</taxon>
        <taxon>Nautiliaceae</taxon>
        <taxon>Caminibacter</taxon>
    </lineage>
</organism>
<keyword evidence="1" id="KW-0067">ATP-binding</keyword>
<dbReference type="InterPro" id="IPR027417">
    <property type="entry name" value="P-loop_NTPase"/>
</dbReference>
<feature type="domain" description="AAA+ ATPase" evidence="2">
    <location>
        <begin position="311"/>
        <end position="474"/>
    </location>
</feature>
<dbReference type="GO" id="GO:0006508">
    <property type="term" value="P:proteolysis"/>
    <property type="evidence" value="ECO:0007669"/>
    <property type="project" value="UniProtKB-KW"/>
</dbReference>
<dbReference type="InterPro" id="IPR003593">
    <property type="entry name" value="AAA+_ATPase"/>
</dbReference>
<dbReference type="GO" id="GO:0004176">
    <property type="term" value="F:ATP-dependent peptidase activity"/>
    <property type="evidence" value="ECO:0007669"/>
    <property type="project" value="InterPro"/>
</dbReference>
<dbReference type="Pfam" id="PF07724">
    <property type="entry name" value="AAA_2"/>
    <property type="match status" value="1"/>
</dbReference>
<dbReference type="PANTHER" id="PTHR23076:SF97">
    <property type="entry name" value="ATP-DEPENDENT ZINC METALLOPROTEASE YME1L1"/>
    <property type="match status" value="1"/>
</dbReference>
<protein>
    <submittedName>
        <fullName evidence="3">ATP-dependent Zn protease</fullName>
    </submittedName>
</protein>
<dbReference type="PROSITE" id="PS00674">
    <property type="entry name" value="AAA"/>
    <property type="match status" value="1"/>
</dbReference>
<reference evidence="3 4" key="1">
    <citation type="submission" date="2018-11" db="EMBL/GenBank/DDBJ databases">
        <title>Genomic Encyclopedia of Type Strains, Phase IV (KMG-IV): sequencing the most valuable type-strain genomes for metagenomic binning, comparative biology and taxonomic classification.</title>
        <authorList>
            <person name="Goeker M."/>
        </authorList>
    </citation>
    <scope>NUCLEOTIDE SEQUENCE [LARGE SCALE GENOMIC DNA]</scope>
    <source>
        <strain evidence="3 4">DSM 27783</strain>
    </source>
</reference>
<evidence type="ECO:0000313" key="4">
    <source>
        <dbReference type="Proteomes" id="UP000272781"/>
    </source>
</evidence>
<dbReference type="SMART" id="SM00382">
    <property type="entry name" value="AAA"/>
    <property type="match status" value="2"/>
</dbReference>
<keyword evidence="1" id="KW-0547">Nucleotide-binding</keyword>
<dbReference type="InterPro" id="IPR003959">
    <property type="entry name" value="ATPase_AAA_core"/>
</dbReference>
<dbReference type="Gene3D" id="1.10.8.60">
    <property type="match status" value="1"/>
</dbReference>
<dbReference type="SUPFAM" id="SSF140990">
    <property type="entry name" value="FtsH protease domain-like"/>
    <property type="match status" value="1"/>
</dbReference>
<accession>A0AAJ4RD10</accession>
<name>A0AAJ4RD10_9BACT</name>
<dbReference type="Proteomes" id="UP000272781">
    <property type="component" value="Unassembled WGS sequence"/>
</dbReference>
<sequence length="1092" mass="127395">MNNFNNDVLEFRNLYKELKEKYDKEKYIYFLGLYEDLVLNFWVNDIKSLDENTKLFLEIFLGLTKERDIDEIKLTIIKLKKIKKFLLKKGLYNTKTYKRLKILKKLIRKFDMEEFSNEIKLMELETDFLVEPTIENFKKLINFAQEYIDELCYRGNKEKIVSIIRDVYSVLKTKEYDSYIAVLIEKTVKKCEIDIKAIVDIIKEVLEKYGSNDKEELPLYFLTVLINVYKKYYKKDEYILNYDEEFRKKTETIDNNFSIEDISETDSSIWNPIEIAKKLKKELPKYIYGQDHVIEKIVDNFKNNLLNNIGPRATFLFLGPPATGKTYMAEVLSKLIDGYKFKMFNMEQFTHEDGGITLYGSDFKYSKARPGYLTDFVLKNPESIIVFDEIEKAHPVVQNTLLSIFNNGKMVDKCGWVKIDGKYVPFDGKKADEDDDYPKYPEIQEVDFSKTILIFTSNVGKALYNSEFFWELVKNDYDRAEDMIIEALQKEKSFTPPFLSRLLSGELLLFKKLDFMSLVKVVKNSFESYKQKIYENYNIEFKDIDELIYYFIVLSYAPRIDVRRLKSKAGSSFFDLISDYVVENYVDLSEKKEVKIEISKKVKDYYEKNIVPIIENDDIVKYMFRRNLTLRIEKDIELKNNTFIYKIVNIYFEKVKRVNDFGENGIILDIPQVSFDNIAGHVNAKKRLKEIVRLLKNPKIVQEKGIEIPKGMLLYGPPGTGKTMLAKALANEAGLPFIATTGTDLLNIETIDKIFDTAREYAPSIVFIDEFDAIGNRGKNDGREIVINKLLSKINGFSDSNDVFIIAATNYPEKIDPALLRSGRIDLLVEIKSLDKEARKFFIKKIIESFKTQGDFDLDMLVVYTTGMNGSDLEKVKREVGLLMIRKGYEFLTQELLIEVINTLKYGEKIEVNIEKTLKSTAIHEAGHAVVSKILRPEIAIEQITIVPRKKALGFVAFNDEDGYKKLTKQDIKKQIQILLAGRYSQIKKFNEEGIDTGASDDLEKASFLAFKAITEYGMDEEIKNINIKNLPSYYESTIEKRILEWLKEAEENVKKVIDEHWDIIEKLADYLIEKEYIDGKEFLKFFEKGKK</sequence>
<dbReference type="Gene3D" id="3.40.50.300">
    <property type="entry name" value="P-loop containing nucleotide triphosphate hydrolases"/>
    <property type="match status" value="2"/>
</dbReference>
<dbReference type="GO" id="GO:0005524">
    <property type="term" value="F:ATP binding"/>
    <property type="evidence" value="ECO:0007669"/>
    <property type="project" value="UniProtKB-KW"/>
</dbReference>
<dbReference type="InterPro" id="IPR037219">
    <property type="entry name" value="Peptidase_M41-like"/>
</dbReference>
<feature type="domain" description="AAA+ ATPase" evidence="2">
    <location>
        <begin position="708"/>
        <end position="835"/>
    </location>
</feature>
<proteinExistence type="inferred from homology"/>
<dbReference type="AlphaFoldDB" id="A0AAJ4RD10"/>
<comment type="caution">
    <text evidence="3">The sequence shown here is derived from an EMBL/GenBank/DDBJ whole genome shotgun (WGS) entry which is preliminary data.</text>
</comment>
<evidence type="ECO:0000259" key="2">
    <source>
        <dbReference type="SMART" id="SM00382"/>
    </source>
</evidence>
<dbReference type="SUPFAM" id="SSF52540">
    <property type="entry name" value="P-loop containing nucleoside triphosphate hydrolases"/>
    <property type="match status" value="2"/>
</dbReference>
<dbReference type="Pfam" id="PF01434">
    <property type="entry name" value="Peptidase_M41"/>
    <property type="match status" value="1"/>
</dbReference>
<dbReference type="PRINTS" id="PR00300">
    <property type="entry name" value="CLPPROTEASEA"/>
</dbReference>
<keyword evidence="3" id="KW-0378">Hydrolase</keyword>
<dbReference type="EMBL" id="RJVK01000002">
    <property type="protein sequence ID" value="ROR40196.1"/>
    <property type="molecule type" value="Genomic_DNA"/>
</dbReference>
<gene>
    <name evidence="3" type="ORF">EDC58_1184</name>
</gene>
<keyword evidence="3" id="KW-0645">Protease</keyword>
<dbReference type="PANTHER" id="PTHR23076">
    <property type="entry name" value="METALLOPROTEASE M41 FTSH"/>
    <property type="match status" value="1"/>
</dbReference>
<dbReference type="Pfam" id="PF00004">
    <property type="entry name" value="AAA"/>
    <property type="match status" value="1"/>
</dbReference>
<dbReference type="InterPro" id="IPR003960">
    <property type="entry name" value="ATPase_AAA_CS"/>
</dbReference>
<dbReference type="GO" id="GO:0004222">
    <property type="term" value="F:metalloendopeptidase activity"/>
    <property type="evidence" value="ECO:0007669"/>
    <property type="project" value="InterPro"/>
</dbReference>
<dbReference type="GO" id="GO:0016887">
    <property type="term" value="F:ATP hydrolysis activity"/>
    <property type="evidence" value="ECO:0007669"/>
    <property type="project" value="InterPro"/>
</dbReference>
<dbReference type="InterPro" id="IPR001270">
    <property type="entry name" value="ClpA/B"/>
</dbReference>
<comment type="similarity">
    <text evidence="1">Belongs to the AAA ATPase family.</text>
</comment>
<dbReference type="RefSeq" id="WP_123352578.1">
    <property type="nucleotide sequence ID" value="NZ_RJVK01000002.1"/>
</dbReference>